<keyword evidence="10 15" id="KW-0798">TonB box</keyword>
<evidence type="ECO:0000313" key="20">
    <source>
        <dbReference type="Proteomes" id="UP000249065"/>
    </source>
</evidence>
<evidence type="ECO:0000256" key="5">
    <source>
        <dbReference type="ARBA" id="ARBA00022496"/>
    </source>
</evidence>
<feature type="signal peptide" evidence="16">
    <location>
        <begin position="1"/>
        <end position="28"/>
    </location>
</feature>
<dbReference type="Pfam" id="PF00593">
    <property type="entry name" value="TonB_dep_Rec_b-barrel"/>
    <property type="match status" value="1"/>
</dbReference>
<dbReference type="InterPro" id="IPR010105">
    <property type="entry name" value="TonB_sidphr_rcpt"/>
</dbReference>
<dbReference type="GO" id="GO:0038023">
    <property type="term" value="F:signaling receptor activity"/>
    <property type="evidence" value="ECO:0007669"/>
    <property type="project" value="InterPro"/>
</dbReference>
<dbReference type="Gene3D" id="2.170.130.10">
    <property type="entry name" value="TonB-dependent receptor, plug domain"/>
    <property type="match status" value="1"/>
</dbReference>
<proteinExistence type="inferred from homology"/>
<keyword evidence="13 14" id="KW-0998">Cell outer membrane</keyword>
<comment type="similarity">
    <text evidence="2 14 15">Belongs to the TonB-dependent receptor family.</text>
</comment>
<dbReference type="InterPro" id="IPR000531">
    <property type="entry name" value="Beta-barrel_TonB"/>
</dbReference>
<dbReference type="EMBL" id="QLIX01000015">
    <property type="protein sequence ID" value="RAI57601.1"/>
    <property type="molecule type" value="Genomic_DNA"/>
</dbReference>
<dbReference type="SUPFAM" id="SSF56935">
    <property type="entry name" value="Porins"/>
    <property type="match status" value="1"/>
</dbReference>
<keyword evidence="7 16" id="KW-0732">Signal</keyword>
<evidence type="ECO:0000256" key="12">
    <source>
        <dbReference type="ARBA" id="ARBA00023170"/>
    </source>
</evidence>
<dbReference type="Pfam" id="PF07715">
    <property type="entry name" value="Plug"/>
    <property type="match status" value="1"/>
</dbReference>
<evidence type="ECO:0000256" key="14">
    <source>
        <dbReference type="PROSITE-ProRule" id="PRU01360"/>
    </source>
</evidence>
<dbReference type="GO" id="GO:0009279">
    <property type="term" value="C:cell outer membrane"/>
    <property type="evidence" value="ECO:0007669"/>
    <property type="project" value="UniProtKB-SubCell"/>
</dbReference>
<evidence type="ECO:0000259" key="18">
    <source>
        <dbReference type="Pfam" id="PF07715"/>
    </source>
</evidence>
<feature type="domain" description="TonB-dependent receptor-like beta-barrel" evidence="17">
    <location>
        <begin position="249"/>
        <end position="688"/>
    </location>
</feature>
<keyword evidence="5" id="KW-0410">Iron transport</keyword>
<protein>
    <submittedName>
        <fullName evidence="19">TonB-dependent siderophore receptor</fullName>
    </submittedName>
</protein>
<evidence type="ECO:0000256" key="11">
    <source>
        <dbReference type="ARBA" id="ARBA00023136"/>
    </source>
</evidence>
<dbReference type="InterPro" id="IPR036942">
    <property type="entry name" value="Beta-barrel_TonB_sf"/>
</dbReference>
<evidence type="ECO:0000256" key="4">
    <source>
        <dbReference type="ARBA" id="ARBA00022452"/>
    </source>
</evidence>
<name>A0A327M2T5_9PROT</name>
<gene>
    <name evidence="19" type="ORF">DOO78_17525</name>
</gene>
<feature type="chain" id="PRO_5016383358" evidence="16">
    <location>
        <begin position="29"/>
        <end position="719"/>
    </location>
</feature>
<dbReference type="FunFam" id="2.40.170.20:FF:000005">
    <property type="entry name" value="TonB-dependent siderophore receptor"/>
    <property type="match status" value="1"/>
</dbReference>
<evidence type="ECO:0000256" key="7">
    <source>
        <dbReference type="ARBA" id="ARBA00022729"/>
    </source>
</evidence>
<keyword evidence="11 14" id="KW-0472">Membrane</keyword>
<dbReference type="PANTHER" id="PTHR32552:SF68">
    <property type="entry name" value="FERRICHROME OUTER MEMBRANE TRANSPORTER_PHAGE RECEPTOR"/>
    <property type="match status" value="1"/>
</dbReference>
<evidence type="ECO:0000256" key="15">
    <source>
        <dbReference type="RuleBase" id="RU003357"/>
    </source>
</evidence>
<evidence type="ECO:0000259" key="17">
    <source>
        <dbReference type="Pfam" id="PF00593"/>
    </source>
</evidence>
<dbReference type="InterPro" id="IPR039426">
    <property type="entry name" value="TonB-dep_rcpt-like"/>
</dbReference>
<evidence type="ECO:0000256" key="9">
    <source>
        <dbReference type="ARBA" id="ARBA00023065"/>
    </source>
</evidence>
<keyword evidence="3 14" id="KW-0813">Transport</keyword>
<keyword evidence="8" id="KW-0408">Iron</keyword>
<dbReference type="PANTHER" id="PTHR32552">
    <property type="entry name" value="FERRICHROME IRON RECEPTOR-RELATED"/>
    <property type="match status" value="1"/>
</dbReference>
<dbReference type="Gene3D" id="2.40.170.20">
    <property type="entry name" value="TonB-dependent receptor, beta-barrel domain"/>
    <property type="match status" value="1"/>
</dbReference>
<dbReference type="OrthoDB" id="9760333at2"/>
<evidence type="ECO:0000256" key="10">
    <source>
        <dbReference type="ARBA" id="ARBA00023077"/>
    </source>
</evidence>
<keyword evidence="6 14" id="KW-0812">Transmembrane</keyword>
<keyword evidence="9" id="KW-0406">Ion transport</keyword>
<accession>A0A327M2T5</accession>
<evidence type="ECO:0000256" key="3">
    <source>
        <dbReference type="ARBA" id="ARBA00022448"/>
    </source>
</evidence>
<dbReference type="RefSeq" id="WP_111471166.1">
    <property type="nucleotide sequence ID" value="NZ_QLIX01000015.1"/>
</dbReference>
<dbReference type="CDD" id="cd01347">
    <property type="entry name" value="ligand_gated_channel"/>
    <property type="match status" value="1"/>
</dbReference>
<dbReference type="GO" id="GO:0015344">
    <property type="term" value="F:siderophore uptake transmembrane transporter activity"/>
    <property type="evidence" value="ECO:0007669"/>
    <property type="project" value="TreeGrafter"/>
</dbReference>
<keyword evidence="4 14" id="KW-1134">Transmembrane beta strand</keyword>
<evidence type="ECO:0000256" key="1">
    <source>
        <dbReference type="ARBA" id="ARBA00004571"/>
    </source>
</evidence>
<organism evidence="19 20">
    <name type="scientific">Roseicella frigidaeris</name>
    <dbReference type="NCBI Taxonomy" id="2230885"/>
    <lineage>
        <taxon>Bacteria</taxon>
        <taxon>Pseudomonadati</taxon>
        <taxon>Pseudomonadota</taxon>
        <taxon>Alphaproteobacteria</taxon>
        <taxon>Acetobacterales</taxon>
        <taxon>Roseomonadaceae</taxon>
        <taxon>Roseicella</taxon>
    </lineage>
</organism>
<dbReference type="GO" id="GO:0015891">
    <property type="term" value="P:siderophore transport"/>
    <property type="evidence" value="ECO:0007669"/>
    <property type="project" value="InterPro"/>
</dbReference>
<evidence type="ECO:0000256" key="16">
    <source>
        <dbReference type="SAM" id="SignalP"/>
    </source>
</evidence>
<evidence type="ECO:0000256" key="13">
    <source>
        <dbReference type="ARBA" id="ARBA00023237"/>
    </source>
</evidence>
<dbReference type="AlphaFoldDB" id="A0A327M2T5"/>
<dbReference type="PROSITE" id="PS52016">
    <property type="entry name" value="TONB_DEPENDENT_REC_3"/>
    <property type="match status" value="1"/>
</dbReference>
<evidence type="ECO:0000256" key="8">
    <source>
        <dbReference type="ARBA" id="ARBA00023004"/>
    </source>
</evidence>
<evidence type="ECO:0000313" key="19">
    <source>
        <dbReference type="EMBL" id="RAI57601.1"/>
    </source>
</evidence>
<dbReference type="InterPro" id="IPR012910">
    <property type="entry name" value="Plug_dom"/>
</dbReference>
<reference evidence="20" key="1">
    <citation type="submission" date="2018-06" db="EMBL/GenBank/DDBJ databases">
        <authorList>
            <person name="Khan S.A."/>
        </authorList>
    </citation>
    <scope>NUCLEOTIDE SEQUENCE [LARGE SCALE GENOMIC DNA]</scope>
    <source>
        <strain evidence="20">DB-1506</strain>
    </source>
</reference>
<dbReference type="FunFam" id="2.170.130.10:FF:000001">
    <property type="entry name" value="Catecholate siderophore TonB-dependent receptor"/>
    <property type="match status" value="1"/>
</dbReference>
<keyword evidence="12 19" id="KW-0675">Receptor</keyword>
<dbReference type="NCBIfam" id="TIGR01783">
    <property type="entry name" value="TonB-siderophor"/>
    <property type="match status" value="1"/>
</dbReference>
<feature type="domain" description="TonB-dependent receptor plug" evidence="18">
    <location>
        <begin position="75"/>
        <end position="175"/>
    </location>
</feature>
<evidence type="ECO:0000256" key="2">
    <source>
        <dbReference type="ARBA" id="ARBA00009810"/>
    </source>
</evidence>
<dbReference type="Proteomes" id="UP000249065">
    <property type="component" value="Unassembled WGS sequence"/>
</dbReference>
<evidence type="ECO:0000256" key="6">
    <source>
        <dbReference type="ARBA" id="ARBA00022692"/>
    </source>
</evidence>
<comment type="subcellular location">
    <subcellularLocation>
        <location evidence="1 14">Cell outer membrane</location>
        <topology evidence="1 14">Multi-pass membrane protein</topology>
    </subcellularLocation>
</comment>
<keyword evidence="20" id="KW-1185">Reference proteome</keyword>
<sequence>MTFSLPVRPGGALLLAAGLLLALSPARGQPAAATEGGPIALPQIDVQESRPTGTSPVRGYVAPVTASATKTDTPLLETPQSITAITRDRLDTQAVRSVEEALRYVPGVTIGSSGFDPRFDGARIRGFDARASQYLDGLRLLRQFGPTSIEPYGLERIEVVRGPASVLYGQTVPGGLINMVSKRPTDTPFGEVVFSAGSHGRVQGAFDLGGPASQDGSVLYRMTGLVRGSGTQIDYVDDNRYFLAPAVTWRPTGDTSLTLLGHFQYDQAPSPIGLPAVGTLQPSRNGTIPRSRYAGEPGFRDSDVSVYGLGWDFRHEFNDTFSLRQNGRWLNNRVDYQTMYGTALTADQATLSRGALLQREGSDTVNIDTTGTARLATGPVSHTILAGMDYRQYWGNYQSYFGRAPSLNLYNPDYGAFVADPRGAFTSRTNRDDRLLQLGLYAQDQLRFRNWLLTIGGRQDWAQSTQTSNVVASRNSSNDNAFTGRVALMYLFDLGLAPYASYSTSFDPVVGAAAPQRGSTSFRPTEGEQWEIGFKYQPPGSNSMISAAYFDLTQTNVATRDPVYTTFQVQTGEIAVHGLELEALASLGSGLNLIGSYTWLDGKIAKANDATVGNRPALVPEHMANLWLDYRIQEGRFQGLGFGAGTRFMSALYGDNANLYRSPSVWLADASISYVIGGWRATVNASNLFDKSYVASCQGGFYCYYGTGRTVIGSLAYRW</sequence>
<comment type="caution">
    <text evidence="19">The sequence shown here is derived from an EMBL/GenBank/DDBJ whole genome shotgun (WGS) entry which is preliminary data.</text>
</comment>
<dbReference type="InterPro" id="IPR037066">
    <property type="entry name" value="Plug_dom_sf"/>
</dbReference>